<dbReference type="Proteomes" id="UP000265663">
    <property type="component" value="Unassembled WGS sequence"/>
</dbReference>
<feature type="domain" description="Rhodopsin" evidence="8">
    <location>
        <begin position="92"/>
        <end position="321"/>
    </location>
</feature>
<feature type="compositionally biased region" description="Polar residues" evidence="6">
    <location>
        <begin position="406"/>
        <end position="415"/>
    </location>
</feature>
<feature type="transmembrane region" description="Helical" evidence="7">
    <location>
        <begin position="225"/>
        <end position="246"/>
    </location>
</feature>
<organism evidence="9 10">
    <name type="scientific">Pyrenophora seminiperda CCB06</name>
    <dbReference type="NCBI Taxonomy" id="1302712"/>
    <lineage>
        <taxon>Eukaryota</taxon>
        <taxon>Fungi</taxon>
        <taxon>Dikarya</taxon>
        <taxon>Ascomycota</taxon>
        <taxon>Pezizomycotina</taxon>
        <taxon>Dothideomycetes</taxon>
        <taxon>Pleosporomycetidae</taxon>
        <taxon>Pleosporales</taxon>
        <taxon>Pleosporineae</taxon>
        <taxon>Pleosporaceae</taxon>
        <taxon>Pyrenophora</taxon>
    </lineage>
</organism>
<feature type="transmembrane region" description="Helical" evidence="7">
    <location>
        <begin position="293"/>
        <end position="316"/>
    </location>
</feature>
<dbReference type="Pfam" id="PF20684">
    <property type="entry name" value="Fung_rhodopsin"/>
    <property type="match status" value="1"/>
</dbReference>
<dbReference type="OrthoDB" id="3648173at2759"/>
<accession>A0A3M7M3T7</accession>
<dbReference type="GO" id="GO:0016020">
    <property type="term" value="C:membrane"/>
    <property type="evidence" value="ECO:0007669"/>
    <property type="project" value="UniProtKB-SubCell"/>
</dbReference>
<dbReference type="InterPro" id="IPR052337">
    <property type="entry name" value="SAT4-like"/>
</dbReference>
<dbReference type="PANTHER" id="PTHR33048">
    <property type="entry name" value="PTH11-LIKE INTEGRAL MEMBRANE PROTEIN (AFU_ORTHOLOGUE AFUA_5G11245)"/>
    <property type="match status" value="1"/>
</dbReference>
<reference evidence="9 10" key="1">
    <citation type="journal article" date="2014" name="PLoS ONE">
        <title>De novo Genome Assembly of the Fungal Plant Pathogen Pyrenophora semeniperda.</title>
        <authorList>
            <person name="Soliai M.M."/>
            <person name="Meyer S.E."/>
            <person name="Udall J.A."/>
            <person name="Elzinga D.E."/>
            <person name="Hermansen R.A."/>
            <person name="Bodily P.M."/>
            <person name="Hart A.A."/>
            <person name="Coleman C.E."/>
        </authorList>
    </citation>
    <scope>NUCLEOTIDE SEQUENCE [LARGE SCALE GENOMIC DNA]</scope>
    <source>
        <strain evidence="9 10">CCB06</strain>
        <tissue evidence="9">Mycelium</tissue>
    </source>
</reference>
<dbReference type="EMBL" id="KE747817">
    <property type="protein sequence ID" value="RMZ69128.1"/>
    <property type="molecule type" value="Genomic_DNA"/>
</dbReference>
<feature type="region of interest" description="Disordered" evidence="6">
    <location>
        <begin position="388"/>
        <end position="415"/>
    </location>
</feature>
<comment type="subcellular location">
    <subcellularLocation>
        <location evidence="1">Membrane</location>
        <topology evidence="1">Multi-pass membrane protein</topology>
    </subcellularLocation>
</comment>
<evidence type="ECO:0000256" key="1">
    <source>
        <dbReference type="ARBA" id="ARBA00004141"/>
    </source>
</evidence>
<evidence type="ECO:0000256" key="5">
    <source>
        <dbReference type="ARBA" id="ARBA00038359"/>
    </source>
</evidence>
<evidence type="ECO:0000313" key="10">
    <source>
        <dbReference type="Proteomes" id="UP000265663"/>
    </source>
</evidence>
<name>A0A3M7M3T7_9PLEO</name>
<feature type="transmembrane region" description="Helical" evidence="7">
    <location>
        <begin position="258"/>
        <end position="281"/>
    </location>
</feature>
<dbReference type="AlphaFoldDB" id="A0A3M7M3T7"/>
<comment type="similarity">
    <text evidence="5">Belongs to the SAT4 family.</text>
</comment>
<feature type="compositionally biased region" description="Polar residues" evidence="6">
    <location>
        <begin position="388"/>
        <end position="399"/>
    </location>
</feature>
<evidence type="ECO:0000256" key="3">
    <source>
        <dbReference type="ARBA" id="ARBA00022989"/>
    </source>
</evidence>
<dbReference type="PANTHER" id="PTHR33048:SF47">
    <property type="entry name" value="INTEGRAL MEMBRANE PROTEIN-RELATED"/>
    <property type="match status" value="1"/>
</dbReference>
<keyword evidence="3 7" id="KW-1133">Transmembrane helix</keyword>
<feature type="transmembrane region" description="Helical" evidence="7">
    <location>
        <begin position="108"/>
        <end position="131"/>
    </location>
</feature>
<keyword evidence="2 7" id="KW-0812">Transmembrane</keyword>
<gene>
    <name evidence="9" type="ORF">GMOD_00003051</name>
</gene>
<proteinExistence type="inferred from homology"/>
<keyword evidence="4 7" id="KW-0472">Membrane</keyword>
<feature type="transmembrane region" description="Helical" evidence="7">
    <location>
        <begin position="151"/>
        <end position="175"/>
    </location>
</feature>
<evidence type="ECO:0000259" key="8">
    <source>
        <dbReference type="Pfam" id="PF20684"/>
    </source>
</evidence>
<keyword evidence="10" id="KW-1185">Reference proteome</keyword>
<evidence type="ECO:0000256" key="2">
    <source>
        <dbReference type="ARBA" id="ARBA00022692"/>
    </source>
</evidence>
<evidence type="ECO:0000313" key="9">
    <source>
        <dbReference type="EMBL" id="RMZ69128.1"/>
    </source>
</evidence>
<evidence type="ECO:0000256" key="6">
    <source>
        <dbReference type="SAM" id="MobiDB-lite"/>
    </source>
</evidence>
<evidence type="ECO:0000256" key="7">
    <source>
        <dbReference type="SAM" id="Phobius"/>
    </source>
</evidence>
<feature type="transmembrane region" description="Helical" evidence="7">
    <location>
        <begin position="75"/>
        <end position="96"/>
    </location>
</feature>
<evidence type="ECO:0000256" key="4">
    <source>
        <dbReference type="ARBA" id="ARBA00023136"/>
    </source>
</evidence>
<dbReference type="InterPro" id="IPR049326">
    <property type="entry name" value="Rhodopsin_dom_fungi"/>
</dbReference>
<protein>
    <submittedName>
        <fullName evidence="9">Integral membrane</fullName>
    </submittedName>
</protein>
<sequence length="415" mass="45755">MLPHVKCWQGYSNLLPSDKFAQSSFSIRAFRPLLHAAKAFPANMTTSTQTQGVIPPPHGVEPDFSGNRTELQSKIIIVYVVMTVVSTVVLALRLYTRIFIRHTTGLDDALVVLSWMGCVAWLGICFAAFQYGFGQHLWNVTLDQLMAYSKMLVGIMVVYVWTPAMAKLSLLALYYRLNPDKKIRTCIYGLAGLVSGYSLAITIVAAGPCNPQTHKDQKCLTDLNLFMACINIITDFLILCLPIPMLRALQLPVKQKVLLGLVFALGSGVIVISTVRIIYVYSLISDPDSTYNVAKACIFSTVELNGGVICACIALLKPFIQQYMPWILALSDKNGSGDQSMIRKFRNMVKRTGGDDYELQSAELGTAARKQAADKRSDRQIAVTRSYSVGDSKTKTSGDSMDELFTQDSGWNGGR</sequence>
<feature type="transmembrane region" description="Helical" evidence="7">
    <location>
        <begin position="187"/>
        <end position="205"/>
    </location>
</feature>